<dbReference type="OMA" id="GIATWPT"/>
<dbReference type="EMBL" id="RCHS01003465">
    <property type="protein sequence ID" value="RMX41619.1"/>
    <property type="molecule type" value="Genomic_DNA"/>
</dbReference>
<keyword evidence="2" id="KW-0472">Membrane</keyword>
<dbReference type="OrthoDB" id="5975275at2759"/>
<reference evidence="3 4" key="1">
    <citation type="journal article" date="2018" name="Sci. Rep.">
        <title>Comparative analysis of the Pocillopora damicornis genome highlights role of immune system in coral evolution.</title>
        <authorList>
            <person name="Cunning R."/>
            <person name="Bay R.A."/>
            <person name="Gillette P."/>
            <person name="Baker A.C."/>
            <person name="Traylor-Knowles N."/>
        </authorList>
    </citation>
    <scope>NUCLEOTIDE SEQUENCE [LARGE SCALE GENOMIC DNA]</scope>
    <source>
        <strain evidence="3">RSMAS</strain>
        <tissue evidence="3">Whole animal</tissue>
    </source>
</reference>
<keyword evidence="4" id="KW-1185">Reference proteome</keyword>
<proteinExistence type="predicted"/>
<evidence type="ECO:0000256" key="1">
    <source>
        <dbReference type="SAM" id="MobiDB-lite"/>
    </source>
</evidence>
<organism evidence="3 4">
    <name type="scientific">Pocillopora damicornis</name>
    <name type="common">Cauliflower coral</name>
    <name type="synonym">Millepora damicornis</name>
    <dbReference type="NCBI Taxonomy" id="46731"/>
    <lineage>
        <taxon>Eukaryota</taxon>
        <taxon>Metazoa</taxon>
        <taxon>Cnidaria</taxon>
        <taxon>Anthozoa</taxon>
        <taxon>Hexacorallia</taxon>
        <taxon>Scleractinia</taxon>
        <taxon>Astrocoeniina</taxon>
        <taxon>Pocilloporidae</taxon>
        <taxon>Pocillopora</taxon>
    </lineage>
</organism>
<dbReference type="Proteomes" id="UP000275408">
    <property type="component" value="Unassembled WGS sequence"/>
</dbReference>
<feature type="transmembrane region" description="Helical" evidence="2">
    <location>
        <begin position="43"/>
        <end position="63"/>
    </location>
</feature>
<keyword evidence="2" id="KW-0812">Transmembrane</keyword>
<keyword evidence="2" id="KW-1133">Transmembrane helix</keyword>
<gene>
    <name evidence="3" type="ORF">pdam_00008895</name>
</gene>
<evidence type="ECO:0000313" key="4">
    <source>
        <dbReference type="Proteomes" id="UP000275408"/>
    </source>
</evidence>
<feature type="transmembrane region" description="Helical" evidence="2">
    <location>
        <begin position="70"/>
        <end position="95"/>
    </location>
</feature>
<accession>A0A3M6TJV1</accession>
<evidence type="ECO:0008006" key="5">
    <source>
        <dbReference type="Google" id="ProtNLM"/>
    </source>
</evidence>
<evidence type="ECO:0000313" key="3">
    <source>
        <dbReference type="EMBL" id="RMX41619.1"/>
    </source>
</evidence>
<sequence>MTDLVERGKAMAAGVMSIFILITAVADMICGAIYALIGGIHGSGLWTGFGLLLCAVFGLITWLRRSKTAMAFFLVLDILWFVVCAAGTGVSFGLLTLLTILKGLMEEHCSLNAEGTCHCSGEYDVPMNMDDCDKVTVAQRCMFAIFVLDGIGALLALGGSIIGCMGVCCTGQVATTVVVVEPSGVTTQKMNQGAPPPEYPSIPRYK</sequence>
<protein>
    <recommendedName>
        <fullName evidence="5">MARVEL domain-containing protein</fullName>
    </recommendedName>
</protein>
<feature type="region of interest" description="Disordered" evidence="1">
    <location>
        <begin position="187"/>
        <end position="206"/>
    </location>
</feature>
<name>A0A3M6TJV1_POCDA</name>
<dbReference type="AlphaFoldDB" id="A0A3M6TJV1"/>
<comment type="caution">
    <text evidence="3">The sequence shown here is derived from an EMBL/GenBank/DDBJ whole genome shotgun (WGS) entry which is preliminary data.</text>
</comment>
<feature type="transmembrane region" description="Helical" evidence="2">
    <location>
        <begin position="12"/>
        <end position="37"/>
    </location>
</feature>
<evidence type="ECO:0000256" key="2">
    <source>
        <dbReference type="SAM" id="Phobius"/>
    </source>
</evidence>
<feature type="transmembrane region" description="Helical" evidence="2">
    <location>
        <begin position="137"/>
        <end position="157"/>
    </location>
</feature>